<protein>
    <submittedName>
        <fullName evidence="1">Antitoxin VapB</fullName>
    </submittedName>
</protein>
<keyword evidence="2" id="KW-1185">Reference proteome</keyword>
<dbReference type="AlphaFoldDB" id="A0A7W6CQY9"/>
<dbReference type="Proteomes" id="UP000582090">
    <property type="component" value="Unassembled WGS sequence"/>
</dbReference>
<dbReference type="EMBL" id="JACIDW010000010">
    <property type="protein sequence ID" value="MBB3965563.1"/>
    <property type="molecule type" value="Genomic_DNA"/>
</dbReference>
<dbReference type="InterPro" id="IPR011660">
    <property type="entry name" value="VapB-like"/>
</dbReference>
<evidence type="ECO:0000313" key="1">
    <source>
        <dbReference type="EMBL" id="MBB3965563.1"/>
    </source>
</evidence>
<accession>A0A7W6CQY9</accession>
<sequence length="80" mass="8930">MPLYIKNDDIDKLAEKLAASRKQSKTEVVRQALLREIEREEAGVSLVERGLAYGRALRARAGADRGPPADKAFIDSLYEE</sequence>
<gene>
    <name evidence="1" type="ORF">GGQ67_003236</name>
</gene>
<proteinExistence type="predicted"/>
<reference evidence="1 2" key="1">
    <citation type="submission" date="2020-08" db="EMBL/GenBank/DDBJ databases">
        <title>Genomic Encyclopedia of Type Strains, Phase IV (KMG-IV): sequencing the most valuable type-strain genomes for metagenomic binning, comparative biology and taxonomic classification.</title>
        <authorList>
            <person name="Goeker M."/>
        </authorList>
    </citation>
    <scope>NUCLEOTIDE SEQUENCE [LARGE SCALE GENOMIC DNA]</scope>
    <source>
        <strain evidence="1 2">DSM 26575</strain>
    </source>
</reference>
<name>A0A7W6CQY9_9HYPH</name>
<comment type="caution">
    <text evidence="1">The sequence shown here is derived from an EMBL/GenBank/DDBJ whole genome shotgun (WGS) entry which is preliminary data.</text>
</comment>
<organism evidence="1 2">
    <name type="scientific">Rhizobium metallidurans</name>
    <dbReference type="NCBI Taxonomy" id="1265931"/>
    <lineage>
        <taxon>Bacteria</taxon>
        <taxon>Pseudomonadati</taxon>
        <taxon>Pseudomonadota</taxon>
        <taxon>Alphaproteobacteria</taxon>
        <taxon>Hyphomicrobiales</taxon>
        <taxon>Rhizobiaceae</taxon>
        <taxon>Rhizobium/Agrobacterium group</taxon>
        <taxon>Rhizobium</taxon>
    </lineage>
</organism>
<dbReference type="Pfam" id="PF07704">
    <property type="entry name" value="PSK_trans_fac"/>
    <property type="match status" value="1"/>
</dbReference>
<dbReference type="RefSeq" id="WP_183901109.1">
    <property type="nucleotide sequence ID" value="NZ_JACIDW010000010.1"/>
</dbReference>
<evidence type="ECO:0000313" key="2">
    <source>
        <dbReference type="Proteomes" id="UP000582090"/>
    </source>
</evidence>